<comment type="similarity">
    <text evidence="1">Belongs to the prokaryotic molybdopterin-containing oxidoreductase family.</text>
</comment>
<dbReference type="InterPro" id="IPR009010">
    <property type="entry name" value="Asp_de-COase-like_dom_sf"/>
</dbReference>
<comment type="caution">
    <text evidence="6">The sequence shown here is derived from an EMBL/GenBank/DDBJ whole genome shotgun (WGS) entry which is preliminary data.</text>
</comment>
<keyword evidence="3" id="KW-0408">Iron</keyword>
<dbReference type="Gene3D" id="2.40.40.20">
    <property type="match status" value="1"/>
</dbReference>
<dbReference type="Gene3D" id="3.40.50.740">
    <property type="match status" value="1"/>
</dbReference>
<sequence length="677" mass="72806">MNTYKSICPYDCPTTCGLLVDIEEGSGGNARNTSKVVRVKGDPDDPVCRGVICRKMQRYEKSIHSPDRILSPLRRTGAKGSGEFVPVSWDEAIREITGNWKRAIAEAGPETILPFYYSGVMSYIHRNCGDALFNRMGACSLVKTLCASAKSAGYSAVVGKTGCLDPRELAQSDLFIIWGSNMKATRLQSLPQIAAARRAGKRVVLVESCALEMASYCDQVVLVRPGTDGALALAMMHVLAAEGLVDEAFLRDGAEGYEEFAKTLHACTPEWAEAETGVPAQVIRELAREYGAAAAPAIILGSGNSRYGNGGMTVRLITILSAFTGAWSRPGGGLCGCSPGGGPYVDATRITRPDLRTNTARKVNINMLASALGGTDGGVPIRCLHVYACNPVGSVCNQQGILQGLTNPDLFTVVHERFMTDTARYADIILPATFSVEQADCYSSYGYCSFGTAYRLLPPAGESKSNWDIFCLLAKAMGYEESHFDRTEEELLIELLDHPKQGLSGLTDEEWNTLRTGGQVSTPFAAHDDWKTPSGKLMIVNAAQKFAVPCYQKCHGGSHPLRLIAVPSSETLNSIFLERDDLVERRGEMTLVMHPADAEARGIADGDAVVAFNELGEVTFTVLVSALVAQGAVAAAGVFARRQSANGNLVNTLHHERLSDIGEATTLNDNTVDVRRA</sequence>
<dbReference type="AlphaFoldDB" id="A0A7J0BEX9"/>
<dbReference type="InterPro" id="IPR006656">
    <property type="entry name" value="Mopterin_OxRdtase"/>
</dbReference>
<keyword evidence="2" id="KW-0479">Metal-binding</keyword>
<dbReference type="Pfam" id="PF04879">
    <property type="entry name" value="Molybdop_Fe4S4"/>
    <property type="match status" value="1"/>
</dbReference>
<dbReference type="CDD" id="cd02766">
    <property type="entry name" value="MopB_3"/>
    <property type="match status" value="1"/>
</dbReference>
<dbReference type="Pfam" id="PF00384">
    <property type="entry name" value="Molybdopterin"/>
    <property type="match status" value="1"/>
</dbReference>
<evidence type="ECO:0000256" key="4">
    <source>
        <dbReference type="ARBA" id="ARBA00023014"/>
    </source>
</evidence>
<dbReference type="SMART" id="SM00926">
    <property type="entry name" value="Molybdop_Fe4S4"/>
    <property type="match status" value="1"/>
</dbReference>
<dbReference type="SUPFAM" id="SSF50692">
    <property type="entry name" value="ADC-like"/>
    <property type="match status" value="1"/>
</dbReference>
<feature type="domain" description="4Fe-4S Mo/W bis-MGD-type" evidence="5">
    <location>
        <begin position="1"/>
        <end position="67"/>
    </location>
</feature>
<evidence type="ECO:0000256" key="2">
    <source>
        <dbReference type="ARBA" id="ARBA00022723"/>
    </source>
</evidence>
<evidence type="ECO:0000259" key="5">
    <source>
        <dbReference type="PROSITE" id="PS51669"/>
    </source>
</evidence>
<dbReference type="PANTHER" id="PTHR43742:SF6">
    <property type="entry name" value="OXIDOREDUCTASE YYAE-RELATED"/>
    <property type="match status" value="1"/>
</dbReference>
<gene>
    <name evidence="6" type="ORF">DSM101010T_04530</name>
</gene>
<dbReference type="Pfam" id="PF01568">
    <property type="entry name" value="Molydop_binding"/>
    <property type="match status" value="1"/>
</dbReference>
<organism evidence="6 7">
    <name type="scientific">Desulfovibrio subterraneus</name>
    <dbReference type="NCBI Taxonomy" id="2718620"/>
    <lineage>
        <taxon>Bacteria</taxon>
        <taxon>Pseudomonadati</taxon>
        <taxon>Thermodesulfobacteriota</taxon>
        <taxon>Desulfovibrionia</taxon>
        <taxon>Desulfovibrionales</taxon>
        <taxon>Desulfovibrionaceae</taxon>
        <taxon>Desulfovibrio</taxon>
    </lineage>
</organism>
<dbReference type="Gene3D" id="3.40.228.10">
    <property type="entry name" value="Dimethylsulfoxide Reductase, domain 2"/>
    <property type="match status" value="1"/>
</dbReference>
<name>A0A7J0BEX9_9BACT</name>
<dbReference type="GO" id="GO:0043546">
    <property type="term" value="F:molybdopterin cofactor binding"/>
    <property type="evidence" value="ECO:0007669"/>
    <property type="project" value="InterPro"/>
</dbReference>
<evidence type="ECO:0000256" key="1">
    <source>
        <dbReference type="ARBA" id="ARBA00010312"/>
    </source>
</evidence>
<keyword evidence="4" id="KW-0411">Iron-sulfur</keyword>
<dbReference type="GO" id="GO:0051536">
    <property type="term" value="F:iron-sulfur cluster binding"/>
    <property type="evidence" value="ECO:0007669"/>
    <property type="project" value="UniProtKB-KW"/>
</dbReference>
<dbReference type="Proteomes" id="UP000503840">
    <property type="component" value="Unassembled WGS sequence"/>
</dbReference>
<dbReference type="InterPro" id="IPR006963">
    <property type="entry name" value="Mopterin_OxRdtase_4Fe-4S_dom"/>
</dbReference>
<evidence type="ECO:0000313" key="7">
    <source>
        <dbReference type="Proteomes" id="UP000503840"/>
    </source>
</evidence>
<evidence type="ECO:0000313" key="6">
    <source>
        <dbReference type="EMBL" id="GFM32088.1"/>
    </source>
</evidence>
<dbReference type="RefSeq" id="WP_174403760.1">
    <property type="nucleotide sequence ID" value="NZ_BLVO01000004.1"/>
</dbReference>
<proteinExistence type="inferred from homology"/>
<dbReference type="InterPro" id="IPR006657">
    <property type="entry name" value="MoPterin_dinucl-bd_dom"/>
</dbReference>
<dbReference type="PROSITE" id="PS51669">
    <property type="entry name" value="4FE4S_MOW_BIS_MGD"/>
    <property type="match status" value="1"/>
</dbReference>
<accession>A0A7J0BEX9</accession>
<dbReference type="Gene3D" id="2.20.25.90">
    <property type="entry name" value="ADC-like domains"/>
    <property type="match status" value="1"/>
</dbReference>
<keyword evidence="7" id="KW-1185">Reference proteome</keyword>
<evidence type="ECO:0000256" key="3">
    <source>
        <dbReference type="ARBA" id="ARBA00023004"/>
    </source>
</evidence>
<dbReference type="EMBL" id="BLVO01000004">
    <property type="protein sequence ID" value="GFM32088.1"/>
    <property type="molecule type" value="Genomic_DNA"/>
</dbReference>
<dbReference type="SUPFAM" id="SSF53706">
    <property type="entry name" value="Formate dehydrogenase/DMSO reductase, domains 1-3"/>
    <property type="match status" value="1"/>
</dbReference>
<dbReference type="Gene3D" id="3.30.2070.10">
    <property type="entry name" value="Formate dehydrogenase/DMSO reductase"/>
    <property type="match status" value="1"/>
</dbReference>
<dbReference type="InterPro" id="IPR050612">
    <property type="entry name" value="Prok_Mopterin_Oxidored"/>
</dbReference>
<dbReference type="GO" id="GO:0046872">
    <property type="term" value="F:metal ion binding"/>
    <property type="evidence" value="ECO:0007669"/>
    <property type="project" value="UniProtKB-KW"/>
</dbReference>
<dbReference type="PANTHER" id="PTHR43742">
    <property type="entry name" value="TRIMETHYLAMINE-N-OXIDE REDUCTASE"/>
    <property type="match status" value="1"/>
</dbReference>
<reference evidence="6 7" key="1">
    <citation type="submission" date="2020-05" db="EMBL/GenBank/DDBJ databases">
        <title>Draft genome sequence of Desulfovibrio sp. strain HN2T.</title>
        <authorList>
            <person name="Ueno A."/>
            <person name="Tamazawa S."/>
            <person name="Tamamura S."/>
            <person name="Murakami T."/>
            <person name="Kiyama T."/>
            <person name="Inomata H."/>
            <person name="Amano Y."/>
            <person name="Miyakawa K."/>
            <person name="Tamaki H."/>
            <person name="Naganuma T."/>
            <person name="Kaneko K."/>
        </authorList>
    </citation>
    <scope>NUCLEOTIDE SEQUENCE [LARGE SCALE GENOMIC DNA]</scope>
    <source>
        <strain evidence="6 7">HN2</strain>
    </source>
</reference>
<dbReference type="GO" id="GO:0016491">
    <property type="term" value="F:oxidoreductase activity"/>
    <property type="evidence" value="ECO:0007669"/>
    <property type="project" value="InterPro"/>
</dbReference>
<protein>
    <submittedName>
        <fullName evidence="6">Formate dehydrogenase</fullName>
    </submittedName>
</protein>